<dbReference type="Proteomes" id="UP000006732">
    <property type="component" value="Chromosome"/>
</dbReference>
<accession>A1AQG7</accession>
<feature type="domain" description="Magnetosome protein MamS/MamX" evidence="2">
    <location>
        <begin position="72"/>
        <end position="155"/>
    </location>
</feature>
<evidence type="ECO:0000256" key="1">
    <source>
        <dbReference type="SAM" id="Phobius"/>
    </source>
</evidence>
<protein>
    <recommendedName>
        <fullName evidence="2">Magnetosome protein MamS/MamX domain-containing protein</fullName>
    </recommendedName>
</protein>
<gene>
    <name evidence="3" type="ordered locus">Ppro_1979</name>
</gene>
<reference evidence="3 4" key="1">
    <citation type="submission" date="2006-10" db="EMBL/GenBank/DDBJ databases">
        <title>Complete sequence of chromosome of Pelobacter propionicus DSM 2379.</title>
        <authorList>
            <consortium name="US DOE Joint Genome Institute"/>
            <person name="Copeland A."/>
            <person name="Lucas S."/>
            <person name="Lapidus A."/>
            <person name="Barry K."/>
            <person name="Detter J.C."/>
            <person name="Glavina del Rio T."/>
            <person name="Hammon N."/>
            <person name="Israni S."/>
            <person name="Dalin E."/>
            <person name="Tice H."/>
            <person name="Pitluck S."/>
            <person name="Saunders E."/>
            <person name="Brettin T."/>
            <person name="Bruce D."/>
            <person name="Han C."/>
            <person name="Tapia R."/>
            <person name="Schmutz J."/>
            <person name="Larimer F."/>
            <person name="Land M."/>
            <person name="Hauser L."/>
            <person name="Kyrpides N."/>
            <person name="Kim E."/>
            <person name="Lovley D."/>
            <person name="Richardson P."/>
        </authorList>
    </citation>
    <scope>NUCLEOTIDE SEQUENCE [LARGE SCALE GENOMIC DNA]</scope>
    <source>
        <strain evidence="4">DSM 2379 / NBRC 103807 / OttBd1</strain>
    </source>
</reference>
<sequence>MPVTRSETWRGPPAITGNASVKRRLHMKRFVRVAMAGVVVFLTGTMAMAQGMGGSGGWGMRGSYQRMYNQATVESVSGQVVSVDTMMPMKGMGSGIHLTLKTDKETIPVHLGPSWFIERLDSKIEKGDRIEVKGSRVTMMGNATIIAAEVKKGTNLLLLRDKNGVPVWSGWRR</sequence>
<dbReference type="InterPro" id="IPR058837">
    <property type="entry name" value="MamS_MamX_dom"/>
</dbReference>
<keyword evidence="4" id="KW-1185">Reference proteome</keyword>
<dbReference type="Pfam" id="PF26390">
    <property type="entry name" value="MamS_MamX"/>
    <property type="match status" value="1"/>
</dbReference>
<evidence type="ECO:0000259" key="2">
    <source>
        <dbReference type="Pfam" id="PF26390"/>
    </source>
</evidence>
<dbReference type="STRING" id="338966.Ppro_1979"/>
<dbReference type="KEGG" id="ppd:Ppro_1979"/>
<dbReference type="EMBL" id="CP000482">
    <property type="protein sequence ID" value="ABK99587.1"/>
    <property type="molecule type" value="Genomic_DNA"/>
</dbReference>
<feature type="transmembrane region" description="Helical" evidence="1">
    <location>
        <begin position="30"/>
        <end position="49"/>
    </location>
</feature>
<keyword evidence="1" id="KW-0812">Transmembrane</keyword>
<evidence type="ECO:0000313" key="3">
    <source>
        <dbReference type="EMBL" id="ABK99587.1"/>
    </source>
</evidence>
<keyword evidence="1" id="KW-0472">Membrane</keyword>
<keyword evidence="1" id="KW-1133">Transmembrane helix</keyword>
<organism evidence="3 4">
    <name type="scientific">Pelobacter propionicus (strain DSM 2379 / NBRC 103807 / OttBd1)</name>
    <dbReference type="NCBI Taxonomy" id="338966"/>
    <lineage>
        <taxon>Bacteria</taxon>
        <taxon>Pseudomonadati</taxon>
        <taxon>Thermodesulfobacteriota</taxon>
        <taxon>Desulfuromonadia</taxon>
        <taxon>Desulfuromonadales</taxon>
        <taxon>Desulfuromonadaceae</taxon>
        <taxon>Pelobacter</taxon>
    </lineage>
</organism>
<evidence type="ECO:0000313" key="4">
    <source>
        <dbReference type="Proteomes" id="UP000006732"/>
    </source>
</evidence>
<dbReference type="HOGENOM" id="CLU_139656_0_0_7"/>
<name>A1AQG7_PELPD</name>
<dbReference type="AlphaFoldDB" id="A1AQG7"/>
<proteinExistence type="predicted"/>
<dbReference type="eggNOG" id="ENOG5031MME">
    <property type="taxonomic scope" value="Bacteria"/>
</dbReference>